<keyword evidence="4 6" id="KW-1133">Transmembrane helix</keyword>
<feature type="transmembrane region" description="Helical" evidence="6">
    <location>
        <begin position="65"/>
        <end position="84"/>
    </location>
</feature>
<dbReference type="EMBL" id="CP001087">
    <property type="protein sequence ID" value="ACN15789.1"/>
    <property type="molecule type" value="Genomic_DNA"/>
</dbReference>
<dbReference type="eggNOG" id="COG0619">
    <property type="taxonomic scope" value="Bacteria"/>
</dbReference>
<evidence type="ECO:0000256" key="6">
    <source>
        <dbReference type="SAM" id="Phobius"/>
    </source>
</evidence>
<dbReference type="InterPro" id="IPR003339">
    <property type="entry name" value="ABC/ECF_trnsptr_transmembrane"/>
</dbReference>
<dbReference type="STRING" id="177437.HRM2_26950"/>
<evidence type="ECO:0000256" key="1">
    <source>
        <dbReference type="ARBA" id="ARBA00004141"/>
    </source>
</evidence>
<evidence type="ECO:0000313" key="7">
    <source>
        <dbReference type="EMBL" id="ACN15789.1"/>
    </source>
</evidence>
<evidence type="ECO:0000256" key="2">
    <source>
        <dbReference type="ARBA" id="ARBA00022475"/>
    </source>
</evidence>
<dbReference type="HOGENOM" id="CLU_056469_2_2_7"/>
<feature type="transmembrane region" description="Helical" evidence="6">
    <location>
        <begin position="104"/>
        <end position="124"/>
    </location>
</feature>
<dbReference type="CDD" id="cd16914">
    <property type="entry name" value="EcfT"/>
    <property type="match status" value="1"/>
</dbReference>
<reference evidence="7 8" key="1">
    <citation type="journal article" date="2009" name="Environ. Microbiol.">
        <title>Genome sequence of Desulfobacterium autotrophicum HRM2, a marine sulfate reducer oxidizing organic carbon completely to carbon dioxide.</title>
        <authorList>
            <person name="Strittmatter A.W."/>
            <person name="Liesegang H."/>
            <person name="Rabus R."/>
            <person name="Decker I."/>
            <person name="Amann J."/>
            <person name="Andres S."/>
            <person name="Henne A."/>
            <person name="Fricke W.F."/>
            <person name="Martinez-Arias R."/>
            <person name="Bartels D."/>
            <person name="Goesmann A."/>
            <person name="Krause L."/>
            <person name="Puehler A."/>
            <person name="Klenk H.P."/>
            <person name="Richter M."/>
            <person name="Schuler M."/>
            <person name="Gloeckner F.O."/>
            <person name="Meyerdierks A."/>
            <person name="Gottschalk G."/>
            <person name="Amann R."/>
        </authorList>
    </citation>
    <scope>NUCLEOTIDE SEQUENCE [LARGE SCALE GENOMIC DNA]</scope>
    <source>
        <strain evidence="8">ATCC 43914 / DSM 3382 / HRM2</strain>
    </source>
</reference>
<keyword evidence="2" id="KW-1003">Cell membrane</keyword>
<dbReference type="Proteomes" id="UP000000442">
    <property type="component" value="Chromosome"/>
</dbReference>
<proteinExistence type="predicted"/>
<accession>C0QI53</accession>
<feature type="transmembrane region" description="Helical" evidence="6">
    <location>
        <begin position="30"/>
        <end position="53"/>
    </location>
</feature>
<dbReference type="OrthoDB" id="8075495at2"/>
<gene>
    <name evidence="7" type="primary">cbiQ2</name>
    <name evidence="7" type="ordered locus">HRM2_26950</name>
</gene>
<evidence type="ECO:0000256" key="4">
    <source>
        <dbReference type="ARBA" id="ARBA00022989"/>
    </source>
</evidence>
<evidence type="ECO:0000313" key="8">
    <source>
        <dbReference type="Proteomes" id="UP000000442"/>
    </source>
</evidence>
<name>C0QI53_DESAH</name>
<keyword evidence="5 6" id="KW-0472">Membrane</keyword>
<evidence type="ECO:0000256" key="5">
    <source>
        <dbReference type="ARBA" id="ARBA00023136"/>
    </source>
</evidence>
<dbReference type="GO" id="GO:0005886">
    <property type="term" value="C:plasma membrane"/>
    <property type="evidence" value="ECO:0007669"/>
    <property type="project" value="UniProtKB-ARBA"/>
</dbReference>
<keyword evidence="3 6" id="KW-0812">Transmembrane</keyword>
<dbReference type="InterPro" id="IPR051611">
    <property type="entry name" value="ECF_transporter_component"/>
</dbReference>
<keyword evidence="8" id="KW-1185">Reference proteome</keyword>
<dbReference type="PANTHER" id="PTHR34857">
    <property type="entry name" value="SLL0384 PROTEIN"/>
    <property type="match status" value="1"/>
</dbReference>
<dbReference type="KEGG" id="dat:HRM2_26950"/>
<protein>
    <submittedName>
        <fullName evidence="7">CbiQ2</fullName>
    </submittedName>
</protein>
<comment type="subcellular location">
    <subcellularLocation>
        <location evidence="1">Membrane</location>
        <topology evidence="1">Multi-pass membrane protein</topology>
    </subcellularLocation>
</comment>
<dbReference type="Pfam" id="PF02361">
    <property type="entry name" value="CbiQ"/>
    <property type="match status" value="1"/>
</dbReference>
<dbReference type="AlphaFoldDB" id="C0QI53"/>
<organism evidence="7 8">
    <name type="scientific">Desulforapulum autotrophicum (strain ATCC 43914 / DSM 3382 / VKM B-1955 / HRM2)</name>
    <name type="common">Desulfobacterium autotrophicum</name>
    <dbReference type="NCBI Taxonomy" id="177437"/>
    <lineage>
        <taxon>Bacteria</taxon>
        <taxon>Pseudomonadati</taxon>
        <taxon>Thermodesulfobacteriota</taxon>
        <taxon>Desulfobacteria</taxon>
        <taxon>Desulfobacterales</taxon>
        <taxon>Desulfobacteraceae</taxon>
        <taxon>Desulforapulum</taxon>
    </lineage>
</organism>
<dbReference type="PANTHER" id="PTHR34857:SF2">
    <property type="entry name" value="SLL0384 PROTEIN"/>
    <property type="match status" value="1"/>
</dbReference>
<sequence length="251" mass="27481">MGRVNAFAYVASDAFPNGLDVRYKLFCMSFMGIATLQGGLLVLALNSAIVLGLTASLKFKPLPFLTQLKPFFLLLTLVFVSQSITTPGQTVMEVWGITATRPGIIAGAFISWRFLIVMILGIVFSKSTKPSQVKGAVQWFLKPIPLVPQARVAVMVSLFLRFLPLIVKQASEVSQAQQARCSALQKNPFKRTINLSIPLLKKTFQSADQLAIAMAARCYNDDRTDPVFFSSSYDTKALGVCLFVLGLSFLA</sequence>
<evidence type="ECO:0000256" key="3">
    <source>
        <dbReference type="ARBA" id="ARBA00022692"/>
    </source>
</evidence>